<name>S6FA64_9CLOT</name>
<dbReference type="PROSITE" id="PS50828">
    <property type="entry name" value="SMR"/>
    <property type="match status" value="1"/>
</dbReference>
<dbReference type="STRING" id="1351755.CCH01_15670"/>
<evidence type="ECO:0000259" key="1">
    <source>
        <dbReference type="PROSITE" id="PS50828"/>
    </source>
</evidence>
<dbReference type="Proteomes" id="UP000190476">
    <property type="component" value="Chromosome I"/>
</dbReference>
<feature type="domain" description="Smr" evidence="1">
    <location>
        <begin position="1"/>
        <end position="71"/>
    </location>
</feature>
<proteinExistence type="predicted"/>
<dbReference type="InterPro" id="IPR036063">
    <property type="entry name" value="Smr_dom_sf"/>
</dbReference>
<accession>S6FA64</accession>
<keyword evidence="3" id="KW-1185">Reference proteome</keyword>
<gene>
    <name evidence="2" type="ORF">CCH01_15670</name>
</gene>
<protein>
    <submittedName>
        <fullName evidence="2">Putative MutS2 protein</fullName>
    </submittedName>
</protein>
<evidence type="ECO:0000313" key="2">
    <source>
        <dbReference type="EMBL" id="SLK18898.1"/>
    </source>
</evidence>
<dbReference type="AlphaFoldDB" id="S6FA64"/>
<reference evidence="3" key="1">
    <citation type="submission" date="2017-03" db="EMBL/GenBank/DDBJ databases">
        <authorList>
            <person name="Falquet L."/>
            <person name="Falquet L."/>
        </authorList>
    </citation>
    <scope>NUCLEOTIDE SEQUENCE [LARGE SCALE GENOMIC DNA]</scope>
</reference>
<dbReference type="Gene3D" id="3.30.1370.110">
    <property type="match status" value="1"/>
</dbReference>
<dbReference type="EMBL" id="LT799839">
    <property type="protein sequence ID" value="SLK18898.1"/>
    <property type="molecule type" value="Genomic_DNA"/>
</dbReference>
<dbReference type="Pfam" id="PF01713">
    <property type="entry name" value="Smr"/>
    <property type="match status" value="1"/>
</dbReference>
<dbReference type="InterPro" id="IPR002625">
    <property type="entry name" value="Smr_dom"/>
</dbReference>
<organism evidence="2 3">
    <name type="scientific">Clostridium chauvoei JF4335</name>
    <dbReference type="NCBI Taxonomy" id="1351755"/>
    <lineage>
        <taxon>Bacteria</taxon>
        <taxon>Bacillati</taxon>
        <taxon>Bacillota</taxon>
        <taxon>Clostridia</taxon>
        <taxon>Eubacteriales</taxon>
        <taxon>Clostridiaceae</taxon>
        <taxon>Clostridium</taxon>
    </lineage>
</organism>
<sequence length="71" mass="7827">MDSEEACFRTDKYLDEAYMVNLGEVVIVHGKGTGVLRKAISDMLKRHPHVKSYRLGVYGEGGDGVTIATLK</sequence>
<dbReference type="SMART" id="SM00463">
    <property type="entry name" value="SMR"/>
    <property type="match status" value="1"/>
</dbReference>
<evidence type="ECO:0000313" key="3">
    <source>
        <dbReference type="Proteomes" id="UP000190476"/>
    </source>
</evidence>
<dbReference type="SUPFAM" id="SSF160443">
    <property type="entry name" value="SMR domain-like"/>
    <property type="match status" value="1"/>
</dbReference>